<comment type="caution">
    <text evidence="1">The sequence shown here is derived from an EMBL/GenBank/DDBJ whole genome shotgun (WGS) entry which is preliminary data.</text>
</comment>
<dbReference type="Proteomes" id="UP001597472">
    <property type="component" value="Unassembled WGS sequence"/>
</dbReference>
<name>A0ABW5KRX9_9FLAO</name>
<evidence type="ECO:0000313" key="1">
    <source>
        <dbReference type="EMBL" id="MFD2550655.1"/>
    </source>
</evidence>
<gene>
    <name evidence="1" type="ORF">ACFSQP_02380</name>
</gene>
<protein>
    <submittedName>
        <fullName evidence="1">Cystathionine beta-synthase</fullName>
    </submittedName>
</protein>
<accession>A0ABW5KRX9</accession>
<evidence type="ECO:0000313" key="2">
    <source>
        <dbReference type="Proteomes" id="UP001597472"/>
    </source>
</evidence>
<sequence>MQELQIRKNIQTLLANMPADWLELTTHRLDIYTESQAKTEFLEALDGLIRNKELSKNSLNNLPTAYDYIRLGHPLSCVLEYGIATAHNLNYNNVVSFDSQIMPILAILRANLLQNKKTEIMYSKKLPESFHEELLQSVYGYNFTLLESNNTEHPKPNKSALNTSTVYINFPTDISALKNNVNADFVVNIYPHMGSILIINGSENDSYISEIQHVRRRETVAMTPKNTLKALQLFASNTPFKSEKNTSEDQVHFNANKSQVLDLIKEITNSNMTPLVATSGLSMQYAIMMGLVHYAQEHHPGKPIKFIVPPNCYGGTNDQARRVAKCLPQVEIVDLLVDGEYDMVQSLNSILNTLALENAIPFIIAEIPTNPRVEVPNLNDLRTTLSTVRKTADGNQAVEPVFILDQTFCPNVHFLGPQNILSYVPALSYASGSKFPSGGKCTAGYCTGNSLTTNLLAFINKHLLLCDNEATAQQYAILAQQLPSMNKRIQEAYVNTRDFVNFIEFHLPAAKINFVSPELAQQGFTPSVFSLDLPTKGQTPEEKEAFKRDLNLKLINLMIAEIPNESKFCVSYGQLKGVYWTIPATSTQGTTKEGDKDYIVRASLSGNMDLEQHKKVFLKFISTYIS</sequence>
<dbReference type="Gene3D" id="3.40.640.10">
    <property type="entry name" value="Type I PLP-dependent aspartate aminotransferase-like (Major domain)"/>
    <property type="match status" value="1"/>
</dbReference>
<organism evidence="1 2">
    <name type="scientific">Bizionia sediminis</name>
    <dbReference type="NCBI Taxonomy" id="1737064"/>
    <lineage>
        <taxon>Bacteria</taxon>
        <taxon>Pseudomonadati</taxon>
        <taxon>Bacteroidota</taxon>
        <taxon>Flavobacteriia</taxon>
        <taxon>Flavobacteriales</taxon>
        <taxon>Flavobacteriaceae</taxon>
        <taxon>Bizionia</taxon>
    </lineage>
</organism>
<keyword evidence="2" id="KW-1185">Reference proteome</keyword>
<dbReference type="EMBL" id="JBHULS010000001">
    <property type="protein sequence ID" value="MFD2550655.1"/>
    <property type="molecule type" value="Genomic_DNA"/>
</dbReference>
<dbReference type="InterPro" id="IPR015424">
    <property type="entry name" value="PyrdxlP-dep_Trfase"/>
</dbReference>
<reference evidence="2" key="1">
    <citation type="journal article" date="2019" name="Int. J. Syst. Evol. Microbiol.">
        <title>The Global Catalogue of Microorganisms (GCM) 10K type strain sequencing project: providing services to taxonomists for standard genome sequencing and annotation.</title>
        <authorList>
            <consortium name="The Broad Institute Genomics Platform"/>
            <consortium name="The Broad Institute Genome Sequencing Center for Infectious Disease"/>
            <person name="Wu L."/>
            <person name="Ma J."/>
        </authorList>
    </citation>
    <scope>NUCLEOTIDE SEQUENCE [LARGE SCALE GENOMIC DNA]</scope>
    <source>
        <strain evidence="2">KCTC 42587</strain>
    </source>
</reference>
<dbReference type="InterPro" id="IPR015421">
    <property type="entry name" value="PyrdxlP-dep_Trfase_major"/>
</dbReference>
<dbReference type="SUPFAM" id="SSF53383">
    <property type="entry name" value="PLP-dependent transferases"/>
    <property type="match status" value="1"/>
</dbReference>
<dbReference type="RefSeq" id="WP_376891479.1">
    <property type="nucleotide sequence ID" value="NZ_JBHULS010000001.1"/>
</dbReference>
<proteinExistence type="predicted"/>